<feature type="region of interest" description="Disordered" evidence="14">
    <location>
        <begin position="168"/>
        <end position="207"/>
    </location>
</feature>
<evidence type="ECO:0000256" key="5">
    <source>
        <dbReference type="ARBA" id="ARBA00022692"/>
    </source>
</evidence>
<dbReference type="GO" id="GO:0034702">
    <property type="term" value="C:monoatomic ion channel complex"/>
    <property type="evidence" value="ECO:0007669"/>
    <property type="project" value="UniProtKB-KW"/>
</dbReference>
<dbReference type="Gene3D" id="1.10.1200.260">
    <property type="match status" value="1"/>
</dbReference>
<dbReference type="SUPFAM" id="SSF55785">
    <property type="entry name" value="PYP-like sensor domain (PAS domain)"/>
    <property type="match status" value="1"/>
</dbReference>
<reference evidence="17" key="2">
    <citation type="submission" date="2025-08" db="UniProtKB">
        <authorList>
            <consortium name="Ensembl"/>
        </authorList>
    </citation>
    <scope>IDENTIFICATION</scope>
</reference>
<feature type="domain" description="Cyclic nucleotide-binding" evidence="16">
    <location>
        <begin position="747"/>
        <end position="847"/>
    </location>
</feature>
<evidence type="ECO:0000313" key="18">
    <source>
        <dbReference type="Proteomes" id="UP000265120"/>
    </source>
</evidence>
<dbReference type="PROSITE" id="PS50042">
    <property type="entry name" value="CNMP_BINDING_3"/>
    <property type="match status" value="1"/>
</dbReference>
<protein>
    <submittedName>
        <fullName evidence="17">Potassium voltage-gated channel subfamily H member 7</fullName>
    </submittedName>
</protein>
<evidence type="ECO:0000256" key="3">
    <source>
        <dbReference type="ARBA" id="ARBA00022475"/>
    </source>
</evidence>
<feature type="compositionally biased region" description="Low complexity" evidence="14">
    <location>
        <begin position="253"/>
        <end position="264"/>
    </location>
</feature>
<evidence type="ECO:0000256" key="8">
    <source>
        <dbReference type="ARBA" id="ARBA00022958"/>
    </source>
</evidence>
<dbReference type="InterPro" id="IPR003938">
    <property type="entry name" value="K_chnl_volt-dep_EAG/ELK/ERG"/>
</dbReference>
<dbReference type="AlphaFoldDB" id="A0A3P8V5S2"/>
<keyword evidence="11 15" id="KW-0472">Membrane</keyword>
<keyword evidence="8" id="KW-0630">Potassium</keyword>
<dbReference type="GO" id="GO:0005886">
    <property type="term" value="C:plasma membrane"/>
    <property type="evidence" value="ECO:0007669"/>
    <property type="project" value="UniProtKB-SubCell"/>
</dbReference>
<feature type="transmembrane region" description="Helical" evidence="15">
    <location>
        <begin position="551"/>
        <end position="575"/>
    </location>
</feature>
<dbReference type="InterPro" id="IPR018490">
    <property type="entry name" value="cNMP-bd_dom_sf"/>
</dbReference>
<feature type="transmembrane region" description="Helical" evidence="15">
    <location>
        <begin position="414"/>
        <end position="435"/>
    </location>
</feature>
<evidence type="ECO:0000256" key="10">
    <source>
        <dbReference type="ARBA" id="ARBA00023065"/>
    </source>
</evidence>
<dbReference type="Proteomes" id="UP000265120">
    <property type="component" value="Chromosome 14"/>
</dbReference>
<dbReference type="Gene3D" id="1.10.287.70">
    <property type="match status" value="1"/>
</dbReference>
<keyword evidence="2" id="KW-0813">Transport</keyword>
<dbReference type="NCBIfam" id="TIGR00229">
    <property type="entry name" value="sensory_box"/>
    <property type="match status" value="1"/>
</dbReference>
<feature type="region of interest" description="Disordered" evidence="14">
    <location>
        <begin position="1041"/>
        <end position="1079"/>
    </location>
</feature>
<dbReference type="InterPro" id="IPR003967">
    <property type="entry name" value="K_chnl_volt-dep_ERG"/>
</dbReference>
<keyword evidence="18" id="KW-1185">Reference proteome</keyword>
<feature type="transmembrane region" description="Helical" evidence="15">
    <location>
        <begin position="644"/>
        <end position="668"/>
    </location>
</feature>
<keyword evidence="12" id="KW-0407">Ion channel</keyword>
<dbReference type="Gene3D" id="3.30.450.20">
    <property type="entry name" value="PAS domain"/>
    <property type="match status" value="1"/>
</dbReference>
<comment type="catalytic activity">
    <reaction evidence="13">
        <text>K(+)(in) = K(+)(out)</text>
        <dbReference type="Rhea" id="RHEA:29463"/>
        <dbReference type="ChEBI" id="CHEBI:29103"/>
    </reaction>
</comment>
<dbReference type="InterPro" id="IPR000595">
    <property type="entry name" value="cNMP-bd_dom"/>
</dbReference>
<evidence type="ECO:0000256" key="2">
    <source>
        <dbReference type="ARBA" id="ARBA00022448"/>
    </source>
</evidence>
<dbReference type="Pfam" id="PF00027">
    <property type="entry name" value="cNMP_binding"/>
    <property type="match status" value="1"/>
</dbReference>
<dbReference type="GeneTree" id="ENSGT00940000155518"/>
<dbReference type="InterPro" id="IPR050818">
    <property type="entry name" value="KCNH_animal-type"/>
</dbReference>
<reference evidence="17" key="3">
    <citation type="submission" date="2025-09" db="UniProtKB">
        <authorList>
            <consortium name="Ensembl"/>
        </authorList>
    </citation>
    <scope>IDENTIFICATION</scope>
</reference>
<organism evidence="17 18">
    <name type="scientific">Cynoglossus semilaevis</name>
    <name type="common">Tongue sole</name>
    <dbReference type="NCBI Taxonomy" id="244447"/>
    <lineage>
        <taxon>Eukaryota</taxon>
        <taxon>Metazoa</taxon>
        <taxon>Chordata</taxon>
        <taxon>Craniata</taxon>
        <taxon>Vertebrata</taxon>
        <taxon>Euteleostomi</taxon>
        <taxon>Actinopterygii</taxon>
        <taxon>Neopterygii</taxon>
        <taxon>Teleostei</taxon>
        <taxon>Neoteleostei</taxon>
        <taxon>Acanthomorphata</taxon>
        <taxon>Carangaria</taxon>
        <taxon>Pleuronectiformes</taxon>
        <taxon>Pleuronectoidei</taxon>
        <taxon>Cynoglossidae</taxon>
        <taxon>Cynoglossinae</taxon>
        <taxon>Cynoglossus</taxon>
    </lineage>
</organism>
<dbReference type="GO" id="GO:0042391">
    <property type="term" value="P:regulation of membrane potential"/>
    <property type="evidence" value="ECO:0007669"/>
    <property type="project" value="TreeGrafter"/>
</dbReference>
<evidence type="ECO:0000256" key="7">
    <source>
        <dbReference type="ARBA" id="ARBA00022882"/>
    </source>
</evidence>
<keyword evidence="6" id="KW-0631">Potassium channel</keyword>
<dbReference type="CDD" id="cd00130">
    <property type="entry name" value="PAS"/>
    <property type="match status" value="1"/>
</dbReference>
<reference evidence="17 18" key="1">
    <citation type="journal article" date="2014" name="Nat. Genet.">
        <title>Whole-genome sequence of a flatfish provides insights into ZW sex chromosome evolution and adaptation to a benthic lifestyle.</title>
        <authorList>
            <person name="Chen S."/>
            <person name="Zhang G."/>
            <person name="Shao C."/>
            <person name="Huang Q."/>
            <person name="Liu G."/>
            <person name="Zhang P."/>
            <person name="Song W."/>
            <person name="An N."/>
            <person name="Chalopin D."/>
            <person name="Volff J.N."/>
            <person name="Hong Y."/>
            <person name="Li Q."/>
            <person name="Sha Z."/>
            <person name="Zhou H."/>
            <person name="Xie M."/>
            <person name="Yu Q."/>
            <person name="Liu Y."/>
            <person name="Xiang H."/>
            <person name="Wang N."/>
            <person name="Wu K."/>
            <person name="Yang C."/>
            <person name="Zhou Q."/>
            <person name="Liao X."/>
            <person name="Yang L."/>
            <person name="Hu Q."/>
            <person name="Zhang J."/>
            <person name="Meng L."/>
            <person name="Jin L."/>
            <person name="Tian Y."/>
            <person name="Lian J."/>
            <person name="Yang J."/>
            <person name="Miao G."/>
            <person name="Liu S."/>
            <person name="Liang Z."/>
            <person name="Yan F."/>
            <person name="Li Y."/>
            <person name="Sun B."/>
            <person name="Zhang H."/>
            <person name="Zhang J."/>
            <person name="Zhu Y."/>
            <person name="Du M."/>
            <person name="Zhao Y."/>
            <person name="Schartl M."/>
            <person name="Tang Q."/>
            <person name="Wang J."/>
        </authorList>
    </citation>
    <scope>NUCLEOTIDE SEQUENCE</scope>
</reference>
<evidence type="ECO:0000256" key="11">
    <source>
        <dbReference type="ARBA" id="ARBA00023136"/>
    </source>
</evidence>
<keyword evidence="7" id="KW-0851">Voltage-gated channel</keyword>
<evidence type="ECO:0000313" key="17">
    <source>
        <dbReference type="Ensembl" id="ENSCSEP00000007750.1"/>
    </source>
</evidence>
<sequence>MPVRRGHVAPQNTFLGVIIRKFEGQNKKFIIANARVQNCAIIYCNDGFCEMTGFSRPDVMQRPCTCDFLHGQFTSRHAVAQVAQALLGSEERKVEITYHRKDGSNFLCATHIIPVKNEEGVVMMFILNFDYILEEGSSDSLERLNHASPSKAERKFFRFRFPSLPLPGINKQSLPQEDPDAVMVDSPRHSDGSAATHDYQLPATRDSCSPSYANDTRALIGPSHCSTPVSGPLDHSSPKGPCSRIYQEQAFHQTQHQNQNQNQEDTLTTVPSIPGLTPTPSGGSVCSIRGVEKDIHICLLLALSFLGPLSQIKSSLLGSTSDSNLNKYSTINKIPLITLNFSETTNDKKCPSPPSSEKTIIAPKVKDRTHNVTDKVTQVLSLGADVLPEYKLQTPRIDKWTILHYSPFKAVWDWLILLLVIYTAIFTPYSAAFLLNDIGEQRRRECGYSCSPLNVVDLIVDIMFIVDILINFRTTYVNNNEEVVSHPSKIAIHYFKGWFLIDMVAAIPFDLLIFGSGSDETTTLIGLLKTARLLRLVRVARKLDRYSEYGAAVLMLLMCIFALIAHWLACIWYAIGNMEKPYLEHKIGWLDNLGVSIGKKYNYSDPNSGPSIKDKYVTALYFTFSSLTSVGFGNVSPNTNSEKIFSICVMLIGSLMYASIFGNVSAIIQRLYSGTARYHLQMLRVKEFIRFHQIPNPLRQRLEEYFQHAWTYTNGIDMNMVLKGFPECLQADICLHLNQNLLQGCKAFDGATKGCLRALAMRFKTTHAPPGDTLVHCGDVLTALYFVSRGSIEILKDDVVVAILGKNDIFGEMMHLFSKPGKSCADVRALSYCDLHTIQREEILEVLDMYPEFADQFLTNLELTFDLRDENVKVIITIQQSVYWNWHFFVGHSLCRHITKHHISLYSNGELPFHLLFSLDCLLPGHHADGWEQQPPREDTEETVQCQETPAGDDSDTDLTYGEVEQRLDLLQQHLNRLESQMTSDIQAILQLLQRQTAAGPPAYSTVTSSPEYHRPAVRVQPVCAVQTQMSLGPVTASFPSGRLGSLPDVPSSSSSSSSSSSGLLGLHRPVSDPGLQGK</sequence>
<dbReference type="OMA" id="MRTSHPV"/>
<evidence type="ECO:0000256" key="9">
    <source>
        <dbReference type="ARBA" id="ARBA00022989"/>
    </source>
</evidence>
<keyword evidence="4" id="KW-0633">Potassium transport</keyword>
<dbReference type="CDD" id="cd00038">
    <property type="entry name" value="CAP_ED"/>
    <property type="match status" value="1"/>
</dbReference>
<dbReference type="InterPro" id="IPR014710">
    <property type="entry name" value="RmlC-like_jellyroll"/>
</dbReference>
<dbReference type="FunFam" id="2.60.120.10:FF:000011">
    <property type="entry name" value="Potassium channel, voltage-gated eag-related subfamily H, member 7"/>
    <property type="match status" value="1"/>
</dbReference>
<dbReference type="InterPro" id="IPR035965">
    <property type="entry name" value="PAS-like_dom_sf"/>
</dbReference>
<dbReference type="InterPro" id="IPR005821">
    <property type="entry name" value="Ion_trans_dom"/>
</dbReference>
<evidence type="ECO:0000259" key="16">
    <source>
        <dbReference type="PROSITE" id="PS50042"/>
    </source>
</evidence>
<dbReference type="SMART" id="SM00100">
    <property type="entry name" value="cNMP"/>
    <property type="match status" value="1"/>
</dbReference>
<evidence type="ECO:0000256" key="1">
    <source>
        <dbReference type="ARBA" id="ARBA00004651"/>
    </source>
</evidence>
<evidence type="ECO:0000256" key="15">
    <source>
        <dbReference type="SAM" id="Phobius"/>
    </source>
</evidence>
<dbReference type="PRINTS" id="PR01463">
    <property type="entry name" value="EAGCHANLFMLY"/>
</dbReference>
<dbReference type="PANTHER" id="PTHR10217:SF466">
    <property type="entry name" value="POTASSIUM VOLTAGE-GATED CHANNEL SUBFAMILY H MEMBER 7"/>
    <property type="match status" value="1"/>
</dbReference>
<dbReference type="Pfam" id="PF00520">
    <property type="entry name" value="Ion_trans"/>
    <property type="match status" value="1"/>
</dbReference>
<evidence type="ECO:0000256" key="12">
    <source>
        <dbReference type="ARBA" id="ARBA00023303"/>
    </source>
</evidence>
<dbReference type="FunFam" id="1.10.287.70:FF:000020">
    <property type="entry name" value="Potassium channel, voltage-gated eag-related subfamily H, member 7"/>
    <property type="match status" value="1"/>
</dbReference>
<dbReference type="InterPro" id="IPR000014">
    <property type="entry name" value="PAS"/>
</dbReference>
<keyword evidence="10" id="KW-0406">Ion transport</keyword>
<dbReference type="SUPFAM" id="SSF51206">
    <property type="entry name" value="cAMP-binding domain-like"/>
    <property type="match status" value="1"/>
</dbReference>
<dbReference type="PRINTS" id="PR01470">
    <property type="entry name" value="ERGCHANNEL"/>
</dbReference>
<keyword evidence="5 15" id="KW-0812">Transmembrane</keyword>
<keyword evidence="9 15" id="KW-1133">Transmembrane helix</keyword>
<dbReference type="Ensembl" id="ENSCSET00000007831.1">
    <property type="protein sequence ID" value="ENSCSEP00000007750.1"/>
    <property type="gene ID" value="ENSCSEG00000004954.1"/>
</dbReference>
<evidence type="ECO:0000256" key="6">
    <source>
        <dbReference type="ARBA" id="ARBA00022826"/>
    </source>
</evidence>
<accession>A0A3P8V5S2</accession>
<dbReference type="Pfam" id="PF13426">
    <property type="entry name" value="PAS_9"/>
    <property type="match status" value="1"/>
</dbReference>
<dbReference type="FunFam" id="1.10.1200.260:FF:000001">
    <property type="entry name" value="Potassium voltage-gated channel subfamily H member 7"/>
    <property type="match status" value="1"/>
</dbReference>
<proteinExistence type="predicted"/>
<keyword evidence="3" id="KW-1003">Cell membrane</keyword>
<dbReference type="Gene3D" id="2.60.120.10">
    <property type="entry name" value="Jelly Rolls"/>
    <property type="match status" value="1"/>
</dbReference>
<dbReference type="SUPFAM" id="SSF81324">
    <property type="entry name" value="Voltage-gated potassium channels"/>
    <property type="match status" value="1"/>
</dbReference>
<feature type="region of interest" description="Disordered" evidence="14">
    <location>
        <begin position="253"/>
        <end position="278"/>
    </location>
</feature>
<evidence type="ECO:0000256" key="4">
    <source>
        <dbReference type="ARBA" id="ARBA00022538"/>
    </source>
</evidence>
<dbReference type="PANTHER" id="PTHR10217">
    <property type="entry name" value="VOLTAGE AND LIGAND GATED POTASSIUM CHANNEL"/>
    <property type="match status" value="1"/>
</dbReference>
<evidence type="ECO:0000256" key="13">
    <source>
        <dbReference type="ARBA" id="ARBA00034430"/>
    </source>
</evidence>
<feature type="compositionally biased region" description="Low complexity" evidence="14">
    <location>
        <begin position="1052"/>
        <end position="1062"/>
    </location>
</feature>
<evidence type="ECO:0000256" key="14">
    <source>
        <dbReference type="SAM" id="MobiDB-lite"/>
    </source>
</evidence>
<dbReference type="FunFam" id="3.30.450.20:FF:000001">
    <property type="entry name" value="Potassium voltage-gated channel subfamily H member 7"/>
    <property type="match status" value="1"/>
</dbReference>
<comment type="subcellular location">
    <subcellularLocation>
        <location evidence="1">Cell membrane</location>
        <topology evidence="1">Multi-pass membrane protein</topology>
    </subcellularLocation>
</comment>
<dbReference type="GO" id="GO:0005242">
    <property type="term" value="F:inward rectifier potassium channel activity"/>
    <property type="evidence" value="ECO:0007669"/>
    <property type="project" value="TreeGrafter"/>
</dbReference>
<name>A0A3P8V5S2_CYNSE</name>